<proteinExistence type="predicted"/>
<gene>
    <name evidence="7" type="ORF">NKR19_g6002</name>
</gene>
<organism evidence="7 8">
    <name type="scientific">Coniochaeta hoffmannii</name>
    <dbReference type="NCBI Taxonomy" id="91930"/>
    <lineage>
        <taxon>Eukaryota</taxon>
        <taxon>Fungi</taxon>
        <taxon>Dikarya</taxon>
        <taxon>Ascomycota</taxon>
        <taxon>Pezizomycotina</taxon>
        <taxon>Sordariomycetes</taxon>
        <taxon>Sordariomycetidae</taxon>
        <taxon>Coniochaetales</taxon>
        <taxon>Coniochaetaceae</taxon>
        <taxon>Coniochaeta</taxon>
    </lineage>
</organism>
<dbReference type="Gene3D" id="2.130.10.10">
    <property type="entry name" value="YVTN repeat-like/Quinoprotein amine dehydrogenase"/>
    <property type="match status" value="1"/>
</dbReference>
<sequence>MSSFFTVPGAHKKRKQTGASEPPKKRINASNTSSKPSGSRAPAKAAPSKSKRPERDESISGSDSEDYDTDVSIPEHEGSDNGTDDTDNEGETAAERRLRLAERYLANVRKEVEVDDEYGFDAEEVDKDLIAERLIEDAAETKGKVYRHLAKSLEFEKASHTMFRWNTENVTSVALCAPYAYTTSKDGYLVKWKLQDLPKDQYPQTTAKKPKKPPAPPRRRPERIASVRSDPSKAKDRTFQGHTGGILVVAASQDGKFVATGGADKRLVVHDAATLRPLRAFTHHRDAVTGLAFRRGTNQLYSCSRDRTVKVWSLDELAYVETLFGHQDDVVDVDALAQERCVSVGARDRTARLWKVVEETQLVFRGGGGESSSSKKKRKGEKAPALDAEGLDPDSLAHEGCMDRVAMIDDELFVTGSDNGALALWSIQKKKPLFVLPRAHGVDPRLLPSEVSAEVDPDPKVVPAPQPRWITALKTIPYSDVILSGSWDGCVRVWKLSEDKRKIEPVCVLGVPSSSSQEEDAEHKVNGDHEAEAAGSDGGLIKGVVNDIAMFERGDRGRDGLCVVAAIGKEHRLGRWKVVKGGRNGAVVFEVPRAPKATSNGAEDSDDEEDEG</sequence>
<dbReference type="InterPro" id="IPR015943">
    <property type="entry name" value="WD40/YVTN_repeat-like_dom_sf"/>
</dbReference>
<dbReference type="Proteomes" id="UP001174691">
    <property type="component" value="Unassembled WGS sequence"/>
</dbReference>
<comment type="subcellular location">
    <subcellularLocation>
        <location evidence="1">Nucleus</location>
    </subcellularLocation>
</comment>
<dbReference type="EMBL" id="JANBVN010000088">
    <property type="protein sequence ID" value="KAJ9145581.1"/>
    <property type="molecule type" value="Genomic_DNA"/>
</dbReference>
<dbReference type="InterPro" id="IPR020472">
    <property type="entry name" value="WD40_PAC1"/>
</dbReference>
<feature type="compositionally biased region" description="Basic and acidic residues" evidence="6">
    <location>
        <begin position="521"/>
        <end position="532"/>
    </location>
</feature>
<reference evidence="7" key="1">
    <citation type="submission" date="2022-07" db="EMBL/GenBank/DDBJ databases">
        <title>Fungi with potential for degradation of polypropylene.</title>
        <authorList>
            <person name="Gostincar C."/>
        </authorList>
    </citation>
    <scope>NUCLEOTIDE SEQUENCE</scope>
    <source>
        <strain evidence="7">EXF-13287</strain>
    </source>
</reference>
<feature type="repeat" description="WD" evidence="5">
    <location>
        <begin position="239"/>
        <end position="280"/>
    </location>
</feature>
<feature type="region of interest" description="Disordered" evidence="6">
    <location>
        <begin position="200"/>
        <end position="238"/>
    </location>
</feature>
<feature type="repeat" description="WD" evidence="5">
    <location>
        <begin position="470"/>
        <end position="504"/>
    </location>
</feature>
<dbReference type="InterPro" id="IPR039241">
    <property type="entry name" value="Rrp9-like"/>
</dbReference>
<feature type="compositionally biased region" description="Low complexity" evidence="6">
    <location>
        <begin position="33"/>
        <end position="48"/>
    </location>
</feature>
<keyword evidence="3" id="KW-0677">Repeat</keyword>
<accession>A0AA38RHD9</accession>
<dbReference type="FunFam" id="2.130.10.10:FF:000594">
    <property type="entry name" value="Small nucleolar ribonucleoprotein complex subunit, putative"/>
    <property type="match status" value="1"/>
</dbReference>
<dbReference type="InterPro" id="IPR001680">
    <property type="entry name" value="WD40_rpt"/>
</dbReference>
<evidence type="ECO:0000256" key="1">
    <source>
        <dbReference type="ARBA" id="ARBA00004123"/>
    </source>
</evidence>
<dbReference type="PROSITE" id="PS50294">
    <property type="entry name" value="WD_REPEATS_REGION"/>
    <property type="match status" value="1"/>
</dbReference>
<feature type="compositionally biased region" description="Basic residues" evidence="6">
    <location>
        <begin position="208"/>
        <end position="221"/>
    </location>
</feature>
<evidence type="ECO:0000313" key="8">
    <source>
        <dbReference type="Proteomes" id="UP001174691"/>
    </source>
</evidence>
<dbReference type="InterPro" id="IPR036322">
    <property type="entry name" value="WD40_repeat_dom_sf"/>
</dbReference>
<keyword evidence="8" id="KW-1185">Reference proteome</keyword>
<dbReference type="SMART" id="SM00320">
    <property type="entry name" value="WD40"/>
    <property type="match status" value="6"/>
</dbReference>
<keyword evidence="2 5" id="KW-0853">WD repeat</keyword>
<dbReference type="PROSITE" id="PS50082">
    <property type="entry name" value="WD_REPEATS_2"/>
    <property type="match status" value="4"/>
</dbReference>
<dbReference type="GO" id="GO:0032040">
    <property type="term" value="C:small-subunit processome"/>
    <property type="evidence" value="ECO:0007669"/>
    <property type="project" value="TreeGrafter"/>
</dbReference>
<protein>
    <submittedName>
        <fullName evidence="7">WD domain, G-beta repeat-containing protein</fullName>
    </submittedName>
</protein>
<keyword evidence="4" id="KW-0539">Nucleus</keyword>
<dbReference type="GO" id="GO:0034511">
    <property type="term" value="F:U3 snoRNA binding"/>
    <property type="evidence" value="ECO:0007669"/>
    <property type="project" value="InterPro"/>
</dbReference>
<dbReference type="PANTHER" id="PTHR19865:SF0">
    <property type="entry name" value="U3 SMALL NUCLEOLAR RNA-INTERACTING PROTEIN 2"/>
    <property type="match status" value="1"/>
</dbReference>
<evidence type="ECO:0000256" key="5">
    <source>
        <dbReference type="PROSITE-ProRule" id="PRU00221"/>
    </source>
</evidence>
<evidence type="ECO:0000256" key="4">
    <source>
        <dbReference type="ARBA" id="ARBA00023242"/>
    </source>
</evidence>
<feature type="region of interest" description="Disordered" evidence="6">
    <location>
        <begin position="1"/>
        <end position="92"/>
    </location>
</feature>
<feature type="compositionally biased region" description="Acidic residues" evidence="6">
    <location>
        <begin position="82"/>
        <end position="92"/>
    </location>
</feature>
<feature type="region of interest" description="Disordered" evidence="6">
    <location>
        <begin position="513"/>
        <end position="538"/>
    </location>
</feature>
<name>A0AA38RHD9_9PEZI</name>
<feature type="repeat" description="WD" evidence="5">
    <location>
        <begin position="323"/>
        <end position="356"/>
    </location>
</feature>
<dbReference type="AlphaFoldDB" id="A0AA38RHD9"/>
<dbReference type="PANTHER" id="PTHR19865">
    <property type="entry name" value="U3 SMALL NUCLEOLAR RNA INTERACTING PROTEIN 2"/>
    <property type="match status" value="1"/>
</dbReference>
<feature type="region of interest" description="Disordered" evidence="6">
    <location>
        <begin position="592"/>
        <end position="612"/>
    </location>
</feature>
<dbReference type="SUPFAM" id="SSF50978">
    <property type="entry name" value="WD40 repeat-like"/>
    <property type="match status" value="1"/>
</dbReference>
<feature type="repeat" description="WD" evidence="5">
    <location>
        <begin position="281"/>
        <end position="322"/>
    </location>
</feature>
<dbReference type="Pfam" id="PF00400">
    <property type="entry name" value="WD40"/>
    <property type="match status" value="4"/>
</dbReference>
<evidence type="ECO:0000313" key="7">
    <source>
        <dbReference type="EMBL" id="KAJ9145581.1"/>
    </source>
</evidence>
<dbReference type="PRINTS" id="PR00320">
    <property type="entry name" value="GPROTEINBRPT"/>
</dbReference>
<feature type="compositionally biased region" description="Acidic residues" evidence="6">
    <location>
        <begin position="603"/>
        <end position="612"/>
    </location>
</feature>
<feature type="compositionally biased region" description="Basic and acidic residues" evidence="6">
    <location>
        <begin position="222"/>
        <end position="238"/>
    </location>
</feature>
<feature type="region of interest" description="Disordered" evidence="6">
    <location>
        <begin position="365"/>
        <end position="390"/>
    </location>
</feature>
<evidence type="ECO:0000256" key="3">
    <source>
        <dbReference type="ARBA" id="ARBA00022737"/>
    </source>
</evidence>
<evidence type="ECO:0000256" key="6">
    <source>
        <dbReference type="SAM" id="MobiDB-lite"/>
    </source>
</evidence>
<comment type="caution">
    <text evidence="7">The sequence shown here is derived from an EMBL/GenBank/DDBJ whole genome shotgun (WGS) entry which is preliminary data.</text>
</comment>
<evidence type="ECO:0000256" key="2">
    <source>
        <dbReference type="ARBA" id="ARBA00022574"/>
    </source>
</evidence>